<accession>A0A9P4LIZ2</accession>
<protein>
    <submittedName>
        <fullName evidence="1">Uncharacterized protein</fullName>
    </submittedName>
</protein>
<sequence>MKLNFWGMTVSEVENGPHLALVATGLVPRAMNPPCDGQRRAKPGEQWQAAVASVLSASRESTVDCSRRRICSAAKYRGGESHPEAACHQFQHETDDGFRVQGSAASVNLDSAGEAAI</sequence>
<evidence type="ECO:0000313" key="1">
    <source>
        <dbReference type="EMBL" id="KAF2025574.1"/>
    </source>
</evidence>
<reference evidence="1" key="1">
    <citation type="journal article" date="2020" name="Stud. Mycol.">
        <title>101 Dothideomycetes genomes: a test case for predicting lifestyles and emergence of pathogens.</title>
        <authorList>
            <person name="Haridas S."/>
            <person name="Albert R."/>
            <person name="Binder M."/>
            <person name="Bloem J."/>
            <person name="Labutti K."/>
            <person name="Salamov A."/>
            <person name="Andreopoulos B."/>
            <person name="Baker S."/>
            <person name="Barry K."/>
            <person name="Bills G."/>
            <person name="Bluhm B."/>
            <person name="Cannon C."/>
            <person name="Castanera R."/>
            <person name="Culley D."/>
            <person name="Daum C."/>
            <person name="Ezra D."/>
            <person name="Gonzalez J."/>
            <person name="Henrissat B."/>
            <person name="Kuo A."/>
            <person name="Liang C."/>
            <person name="Lipzen A."/>
            <person name="Lutzoni F."/>
            <person name="Magnuson J."/>
            <person name="Mondo S."/>
            <person name="Nolan M."/>
            <person name="Ohm R."/>
            <person name="Pangilinan J."/>
            <person name="Park H.-J."/>
            <person name="Ramirez L."/>
            <person name="Alfaro M."/>
            <person name="Sun H."/>
            <person name="Tritt A."/>
            <person name="Yoshinaga Y."/>
            <person name="Zwiers L.-H."/>
            <person name="Turgeon B."/>
            <person name="Goodwin S."/>
            <person name="Spatafora J."/>
            <person name="Crous P."/>
            <person name="Grigoriev I."/>
        </authorList>
    </citation>
    <scope>NUCLEOTIDE SEQUENCE</scope>
    <source>
        <strain evidence="1">CBS 110217</strain>
    </source>
</reference>
<dbReference type="EMBL" id="ML978262">
    <property type="protein sequence ID" value="KAF2025574.1"/>
    <property type="molecule type" value="Genomic_DNA"/>
</dbReference>
<dbReference type="AlphaFoldDB" id="A0A9P4LIZ2"/>
<dbReference type="Proteomes" id="UP000799777">
    <property type="component" value="Unassembled WGS sequence"/>
</dbReference>
<organism evidence="1 2">
    <name type="scientific">Setomelanomma holmii</name>
    <dbReference type="NCBI Taxonomy" id="210430"/>
    <lineage>
        <taxon>Eukaryota</taxon>
        <taxon>Fungi</taxon>
        <taxon>Dikarya</taxon>
        <taxon>Ascomycota</taxon>
        <taxon>Pezizomycotina</taxon>
        <taxon>Dothideomycetes</taxon>
        <taxon>Pleosporomycetidae</taxon>
        <taxon>Pleosporales</taxon>
        <taxon>Pleosporineae</taxon>
        <taxon>Phaeosphaeriaceae</taxon>
        <taxon>Setomelanomma</taxon>
    </lineage>
</organism>
<evidence type="ECO:0000313" key="2">
    <source>
        <dbReference type="Proteomes" id="UP000799777"/>
    </source>
</evidence>
<name>A0A9P4LIZ2_9PLEO</name>
<proteinExistence type="predicted"/>
<comment type="caution">
    <text evidence="1">The sequence shown here is derived from an EMBL/GenBank/DDBJ whole genome shotgun (WGS) entry which is preliminary data.</text>
</comment>
<gene>
    <name evidence="1" type="ORF">EK21DRAFT_93115</name>
</gene>
<keyword evidence="2" id="KW-1185">Reference proteome</keyword>